<dbReference type="AlphaFoldDB" id="G7YX84"/>
<evidence type="ECO:0000256" key="1">
    <source>
        <dbReference type="PROSITE-ProRule" id="PRU00023"/>
    </source>
</evidence>
<evidence type="ECO:0000313" key="3">
    <source>
        <dbReference type="Proteomes" id="UP000008909"/>
    </source>
</evidence>
<dbReference type="PROSITE" id="PS50297">
    <property type="entry name" value="ANK_REP_REGION"/>
    <property type="match status" value="1"/>
</dbReference>
<organism evidence="2 3">
    <name type="scientific">Clonorchis sinensis</name>
    <name type="common">Chinese liver fluke</name>
    <dbReference type="NCBI Taxonomy" id="79923"/>
    <lineage>
        <taxon>Eukaryota</taxon>
        <taxon>Metazoa</taxon>
        <taxon>Spiralia</taxon>
        <taxon>Lophotrochozoa</taxon>
        <taxon>Platyhelminthes</taxon>
        <taxon>Trematoda</taxon>
        <taxon>Digenea</taxon>
        <taxon>Opisthorchiida</taxon>
        <taxon>Opisthorchiata</taxon>
        <taxon>Opisthorchiidae</taxon>
        <taxon>Clonorchis</taxon>
    </lineage>
</organism>
<accession>G7YX84</accession>
<dbReference type="InterPro" id="IPR002110">
    <property type="entry name" value="Ankyrin_rpt"/>
</dbReference>
<keyword evidence="3" id="KW-1185">Reference proteome</keyword>
<reference evidence="2" key="1">
    <citation type="journal article" date="2011" name="Genome Biol.">
        <title>The draft genome of the carcinogenic human liver fluke Clonorchis sinensis.</title>
        <authorList>
            <person name="Wang X."/>
            <person name="Chen W."/>
            <person name="Huang Y."/>
            <person name="Sun J."/>
            <person name="Men J."/>
            <person name="Liu H."/>
            <person name="Luo F."/>
            <person name="Guo L."/>
            <person name="Lv X."/>
            <person name="Deng C."/>
            <person name="Zhou C."/>
            <person name="Fan Y."/>
            <person name="Li X."/>
            <person name="Huang L."/>
            <person name="Hu Y."/>
            <person name="Liang C."/>
            <person name="Hu X."/>
            <person name="Xu J."/>
            <person name="Yu X."/>
        </authorList>
    </citation>
    <scope>NUCLEOTIDE SEQUENCE [LARGE SCALE GENOMIC DNA]</scope>
    <source>
        <strain evidence="2">Henan</strain>
    </source>
</reference>
<keyword evidence="2" id="KW-0808">Transferase</keyword>
<dbReference type="EMBL" id="DF144848">
    <property type="protein sequence ID" value="GAA57564.1"/>
    <property type="molecule type" value="Genomic_DNA"/>
</dbReference>
<feature type="repeat" description="ANK" evidence="1">
    <location>
        <begin position="35"/>
        <end position="63"/>
    </location>
</feature>
<dbReference type="GO" id="GO:0016740">
    <property type="term" value="F:transferase activity"/>
    <property type="evidence" value="ECO:0007669"/>
    <property type="project" value="UniProtKB-KW"/>
</dbReference>
<dbReference type="SUPFAM" id="SSF48403">
    <property type="entry name" value="Ankyrin repeat"/>
    <property type="match status" value="1"/>
</dbReference>
<evidence type="ECO:0000313" key="2">
    <source>
        <dbReference type="EMBL" id="GAA57564.1"/>
    </source>
</evidence>
<protein>
    <submittedName>
        <fullName evidence="2">Palmitoyltransferase ZDHHC13</fullName>
    </submittedName>
</protein>
<gene>
    <name evidence="2" type="ORF">CLF_112898</name>
</gene>
<dbReference type="Proteomes" id="UP000008909">
    <property type="component" value="Unassembled WGS sequence"/>
</dbReference>
<sequence>MSRSTSPHWATRQSRSDIVHLLLKHDADTAVWDSAGLASIHTVILTGNIPAIAYLLATGAEVD</sequence>
<dbReference type="PROSITE" id="PS50088">
    <property type="entry name" value="ANK_REPEAT"/>
    <property type="match status" value="1"/>
</dbReference>
<dbReference type="Pfam" id="PF00023">
    <property type="entry name" value="Ank"/>
    <property type="match status" value="1"/>
</dbReference>
<feature type="non-terminal residue" evidence="2">
    <location>
        <position position="63"/>
    </location>
</feature>
<dbReference type="Gene3D" id="1.25.40.20">
    <property type="entry name" value="Ankyrin repeat-containing domain"/>
    <property type="match status" value="1"/>
</dbReference>
<proteinExistence type="predicted"/>
<keyword evidence="1" id="KW-0040">ANK repeat</keyword>
<dbReference type="InterPro" id="IPR036770">
    <property type="entry name" value="Ankyrin_rpt-contain_sf"/>
</dbReference>
<name>G7YX84_CLOSI</name>
<reference key="2">
    <citation type="submission" date="2011-10" db="EMBL/GenBank/DDBJ databases">
        <title>The genome and transcriptome sequence of Clonorchis sinensis provide insights into the carcinogenic liver fluke.</title>
        <authorList>
            <person name="Wang X."/>
            <person name="Huang Y."/>
            <person name="Chen W."/>
            <person name="Liu H."/>
            <person name="Guo L."/>
            <person name="Chen Y."/>
            <person name="Luo F."/>
            <person name="Zhou W."/>
            <person name="Sun J."/>
            <person name="Mao Q."/>
            <person name="Liang P."/>
            <person name="Zhou C."/>
            <person name="Tian Y."/>
            <person name="Men J."/>
            <person name="Lv X."/>
            <person name="Huang L."/>
            <person name="Zhou J."/>
            <person name="Hu Y."/>
            <person name="Li R."/>
            <person name="Zhang F."/>
            <person name="Lei H."/>
            <person name="Li X."/>
            <person name="Hu X."/>
            <person name="Liang C."/>
            <person name="Xu J."/>
            <person name="Wu Z."/>
            <person name="Yu X."/>
        </authorList>
    </citation>
    <scope>NUCLEOTIDE SEQUENCE</scope>
    <source>
        <strain>Henan</strain>
    </source>
</reference>